<dbReference type="InterPro" id="IPR015300">
    <property type="entry name" value="DNA-bd_pseudobarrel_sf"/>
</dbReference>
<dbReference type="GO" id="GO:0005634">
    <property type="term" value="C:nucleus"/>
    <property type="evidence" value="ECO:0007669"/>
    <property type="project" value="UniProtKB-SubCell"/>
</dbReference>
<comment type="caution">
    <text evidence="7">The sequence shown here is derived from an EMBL/GenBank/DDBJ whole genome shotgun (WGS) entry which is preliminary data.</text>
</comment>
<dbReference type="Gene3D" id="2.40.330.10">
    <property type="entry name" value="DNA-binding pseudobarrel domain"/>
    <property type="match status" value="1"/>
</dbReference>
<keyword evidence="3" id="KW-0238">DNA-binding</keyword>
<feature type="domain" description="TF-B3" evidence="6">
    <location>
        <begin position="14"/>
        <end position="107"/>
    </location>
</feature>
<reference evidence="7 8" key="1">
    <citation type="submission" date="2024-06" db="EMBL/GenBank/DDBJ databases">
        <title>A chromosome level genome sequence of Diviner's sage (Salvia divinorum).</title>
        <authorList>
            <person name="Ford S.A."/>
            <person name="Ro D.-K."/>
            <person name="Ness R.W."/>
            <person name="Phillips M.A."/>
        </authorList>
    </citation>
    <scope>NUCLEOTIDE SEQUENCE [LARGE SCALE GENOMIC DNA]</scope>
    <source>
        <strain evidence="7">SAF-2024a</strain>
        <tissue evidence="7">Leaf</tissue>
    </source>
</reference>
<evidence type="ECO:0000256" key="2">
    <source>
        <dbReference type="ARBA" id="ARBA00023015"/>
    </source>
</evidence>
<keyword evidence="4" id="KW-0804">Transcription</keyword>
<keyword evidence="5" id="KW-0539">Nucleus</keyword>
<accession>A0ABD1HB10</accession>
<sequence length="119" mass="13416">MASDDGALTYHRLPSFVKVFSAVRNMDELRLPPEWVALHGGDLPFQCKLVMSNGTRWTVRNLRIASGCHFHVGWPEFRRDIELEHGDKLTFTLVDVGTFHVKRYKTGPAGHEGVISNIG</sequence>
<evidence type="ECO:0000259" key="6">
    <source>
        <dbReference type="PROSITE" id="PS50863"/>
    </source>
</evidence>
<evidence type="ECO:0000256" key="3">
    <source>
        <dbReference type="ARBA" id="ARBA00023125"/>
    </source>
</evidence>
<dbReference type="EMBL" id="JBEAFC010000006">
    <property type="protein sequence ID" value="KAL1553427.1"/>
    <property type="molecule type" value="Genomic_DNA"/>
</dbReference>
<dbReference type="Proteomes" id="UP001567538">
    <property type="component" value="Unassembled WGS sequence"/>
</dbReference>
<dbReference type="SUPFAM" id="SSF101936">
    <property type="entry name" value="DNA-binding pseudobarrel domain"/>
    <property type="match status" value="1"/>
</dbReference>
<dbReference type="InterPro" id="IPR003340">
    <property type="entry name" value="B3_DNA-bd"/>
</dbReference>
<dbReference type="AlphaFoldDB" id="A0ABD1HB10"/>
<protein>
    <submittedName>
        <fullName evidence="7">B3 domain-containing protein-like protein</fullName>
    </submittedName>
</protein>
<name>A0ABD1HB10_SALDI</name>
<dbReference type="CDD" id="cd10017">
    <property type="entry name" value="B3_DNA"/>
    <property type="match status" value="1"/>
</dbReference>
<dbReference type="SMART" id="SM01019">
    <property type="entry name" value="B3"/>
    <property type="match status" value="1"/>
</dbReference>
<keyword evidence="2" id="KW-0805">Transcription regulation</keyword>
<evidence type="ECO:0000313" key="8">
    <source>
        <dbReference type="Proteomes" id="UP001567538"/>
    </source>
</evidence>
<dbReference type="PROSITE" id="PS50863">
    <property type="entry name" value="B3"/>
    <property type="match status" value="1"/>
</dbReference>
<dbReference type="GO" id="GO:0003677">
    <property type="term" value="F:DNA binding"/>
    <property type="evidence" value="ECO:0007669"/>
    <property type="project" value="UniProtKB-KW"/>
</dbReference>
<proteinExistence type="predicted"/>
<organism evidence="7 8">
    <name type="scientific">Salvia divinorum</name>
    <name type="common">Maria pastora</name>
    <name type="synonym">Diviner's sage</name>
    <dbReference type="NCBI Taxonomy" id="28513"/>
    <lineage>
        <taxon>Eukaryota</taxon>
        <taxon>Viridiplantae</taxon>
        <taxon>Streptophyta</taxon>
        <taxon>Embryophyta</taxon>
        <taxon>Tracheophyta</taxon>
        <taxon>Spermatophyta</taxon>
        <taxon>Magnoliopsida</taxon>
        <taxon>eudicotyledons</taxon>
        <taxon>Gunneridae</taxon>
        <taxon>Pentapetalae</taxon>
        <taxon>asterids</taxon>
        <taxon>lamiids</taxon>
        <taxon>Lamiales</taxon>
        <taxon>Lamiaceae</taxon>
        <taxon>Nepetoideae</taxon>
        <taxon>Mentheae</taxon>
        <taxon>Salviinae</taxon>
        <taxon>Salvia</taxon>
        <taxon>Salvia subgen. Calosphace</taxon>
    </lineage>
</organism>
<evidence type="ECO:0000313" key="7">
    <source>
        <dbReference type="EMBL" id="KAL1553427.1"/>
    </source>
</evidence>
<evidence type="ECO:0000256" key="5">
    <source>
        <dbReference type="ARBA" id="ARBA00023242"/>
    </source>
</evidence>
<evidence type="ECO:0000256" key="4">
    <source>
        <dbReference type="ARBA" id="ARBA00023163"/>
    </source>
</evidence>
<comment type="subcellular location">
    <subcellularLocation>
        <location evidence="1">Nucleus</location>
    </subcellularLocation>
</comment>
<dbReference type="Pfam" id="PF02362">
    <property type="entry name" value="B3"/>
    <property type="match status" value="1"/>
</dbReference>
<keyword evidence="8" id="KW-1185">Reference proteome</keyword>
<gene>
    <name evidence="7" type="ORF">AAHA92_14106</name>
</gene>
<evidence type="ECO:0000256" key="1">
    <source>
        <dbReference type="ARBA" id="ARBA00004123"/>
    </source>
</evidence>